<gene>
    <name evidence="4" type="ORF">SAMN04488123_1177</name>
</gene>
<dbReference type="RefSeq" id="WP_176764768.1">
    <property type="nucleotide sequence ID" value="NZ_FNEN01000017.1"/>
</dbReference>
<dbReference type="EMBL" id="FNEN01000017">
    <property type="protein sequence ID" value="SDJ14666.1"/>
    <property type="molecule type" value="Genomic_DNA"/>
</dbReference>
<dbReference type="Pfam" id="PF02746">
    <property type="entry name" value="MR_MLE_N"/>
    <property type="match status" value="1"/>
</dbReference>
<dbReference type="GO" id="GO:0046872">
    <property type="term" value="F:metal ion binding"/>
    <property type="evidence" value="ECO:0007669"/>
    <property type="project" value="UniProtKB-KW"/>
</dbReference>
<proteinExistence type="predicted"/>
<dbReference type="InterPro" id="IPR036849">
    <property type="entry name" value="Enolase-like_C_sf"/>
</dbReference>
<sequence>MKITQVDLVPCKTERRSGAISRHVVLKVYTDEDIVGIGEFSDLGIYRYMMPDVENLKVAVNKLMVGEDPTKIVSFHNKVSKVLKYYGHHSMPIYPPYTLDSQLVTAMEMAMYDITGKYLNTPIYNLLGGKVRDTFEVTYPLFSCKNPEDIPERLDYVQELYDQGWNRMRYYVGEDLKADERFLQEFRDRFGKKISLKSVDFQRKMYWKDTLYWIERFKPFEFEIVESVTFGEDYEGMNEIRKRTDIPVSEHISSYANALRMIERGAIDIFNVSIQIGGIQTAIKFYNLAEAAGLKCLLSTTQEMSIGTAATAHMGSVIPELHYAGDAIGPVLYKQDVTKERVIYKGATMYLPEGPGLGVKLDNEKLNAIKSPLNEWEEKGSHSGVVVQ</sequence>
<name>A0A1G8RCH0_9BACI</name>
<feature type="domain" description="Enolase C-terminal" evidence="3">
    <location>
        <begin position="156"/>
        <end position="364"/>
    </location>
</feature>
<evidence type="ECO:0000259" key="3">
    <source>
        <dbReference type="Pfam" id="PF13378"/>
    </source>
</evidence>
<evidence type="ECO:0000313" key="5">
    <source>
        <dbReference type="Proteomes" id="UP000198853"/>
    </source>
</evidence>
<dbReference type="InterPro" id="IPR029017">
    <property type="entry name" value="Enolase-like_N"/>
</dbReference>
<reference evidence="4 5" key="1">
    <citation type="submission" date="2016-10" db="EMBL/GenBank/DDBJ databases">
        <authorList>
            <person name="de Groot N.N."/>
        </authorList>
    </citation>
    <scope>NUCLEOTIDE SEQUENCE [LARGE SCALE GENOMIC DNA]</scope>
    <source>
        <strain evidence="4 5">DSM 21771</strain>
    </source>
</reference>
<dbReference type="PANTHER" id="PTHR48080">
    <property type="entry name" value="D-GALACTONATE DEHYDRATASE-RELATED"/>
    <property type="match status" value="1"/>
</dbReference>
<dbReference type="InterPro" id="IPR034593">
    <property type="entry name" value="DgoD-like"/>
</dbReference>
<dbReference type="Gene3D" id="3.20.20.120">
    <property type="entry name" value="Enolase-like C-terminal domain"/>
    <property type="match status" value="1"/>
</dbReference>
<dbReference type="SUPFAM" id="SSF54826">
    <property type="entry name" value="Enolase N-terminal domain-like"/>
    <property type="match status" value="1"/>
</dbReference>
<dbReference type="Pfam" id="PF13378">
    <property type="entry name" value="MR_MLE_C"/>
    <property type="match status" value="1"/>
</dbReference>
<dbReference type="SFLD" id="SFLDS00001">
    <property type="entry name" value="Enolase"/>
    <property type="match status" value="1"/>
</dbReference>
<keyword evidence="5" id="KW-1185">Reference proteome</keyword>
<keyword evidence="4" id="KW-0413">Isomerase</keyword>
<protein>
    <submittedName>
        <fullName evidence="4">Muconate cycloisomerase</fullName>
    </submittedName>
</protein>
<dbReference type="InterPro" id="IPR013341">
    <property type="entry name" value="Mandelate_racemase_N_dom"/>
</dbReference>
<evidence type="ECO:0000313" key="4">
    <source>
        <dbReference type="EMBL" id="SDJ14666.1"/>
    </source>
</evidence>
<evidence type="ECO:0000256" key="1">
    <source>
        <dbReference type="ARBA" id="ARBA00022723"/>
    </source>
</evidence>
<organism evidence="4 5">
    <name type="scientific">Natribacillus halophilus</name>
    <dbReference type="NCBI Taxonomy" id="549003"/>
    <lineage>
        <taxon>Bacteria</taxon>
        <taxon>Bacillati</taxon>
        <taxon>Bacillota</taxon>
        <taxon>Bacilli</taxon>
        <taxon>Bacillales</taxon>
        <taxon>Bacillaceae</taxon>
        <taxon>Natribacillus</taxon>
    </lineage>
</organism>
<keyword evidence="1" id="KW-0479">Metal-binding</keyword>
<feature type="domain" description="Mandelate racemase/muconate lactonizing enzyme N-terminal" evidence="2">
    <location>
        <begin position="8"/>
        <end position="128"/>
    </location>
</feature>
<dbReference type="SUPFAM" id="SSF51604">
    <property type="entry name" value="Enolase C-terminal domain-like"/>
    <property type="match status" value="1"/>
</dbReference>
<dbReference type="Gene3D" id="3.30.390.10">
    <property type="entry name" value="Enolase-like, N-terminal domain"/>
    <property type="match status" value="1"/>
</dbReference>
<dbReference type="InterPro" id="IPR029065">
    <property type="entry name" value="Enolase_C-like"/>
</dbReference>
<accession>A0A1G8RCH0</accession>
<evidence type="ECO:0000259" key="2">
    <source>
        <dbReference type="Pfam" id="PF02746"/>
    </source>
</evidence>
<dbReference type="AlphaFoldDB" id="A0A1G8RCH0"/>
<dbReference type="Proteomes" id="UP000198853">
    <property type="component" value="Unassembled WGS sequence"/>
</dbReference>
<dbReference type="GO" id="GO:0016853">
    <property type="term" value="F:isomerase activity"/>
    <property type="evidence" value="ECO:0007669"/>
    <property type="project" value="UniProtKB-KW"/>
</dbReference>